<dbReference type="InterPro" id="IPR029441">
    <property type="entry name" value="Cass2"/>
</dbReference>
<dbReference type="Gene3D" id="3.20.80.10">
    <property type="entry name" value="Regulatory factor, effector binding domain"/>
    <property type="match status" value="1"/>
</dbReference>
<dbReference type="EMBL" id="CP061538">
    <property type="protein sequence ID" value="QNV40331.1"/>
    <property type="molecule type" value="Genomic_DNA"/>
</dbReference>
<proteinExistence type="predicted"/>
<dbReference type="Proteomes" id="UP000516421">
    <property type="component" value="Chromosome"/>
</dbReference>
<gene>
    <name evidence="2" type="ORF">IDM48_02550</name>
</gene>
<dbReference type="SMART" id="SM00871">
    <property type="entry name" value="AraC_E_bind"/>
    <property type="match status" value="1"/>
</dbReference>
<dbReference type="InterPro" id="IPR010499">
    <property type="entry name" value="AraC_E-bd"/>
</dbReference>
<keyword evidence="3" id="KW-1185">Reference proteome</keyword>
<evidence type="ECO:0000313" key="3">
    <source>
        <dbReference type="Proteomes" id="UP000516421"/>
    </source>
</evidence>
<dbReference type="SUPFAM" id="SSF55136">
    <property type="entry name" value="Probable bacterial effector-binding domain"/>
    <property type="match status" value="1"/>
</dbReference>
<dbReference type="InterPro" id="IPR011256">
    <property type="entry name" value="Reg_factor_effector_dom_sf"/>
</dbReference>
<evidence type="ECO:0000259" key="1">
    <source>
        <dbReference type="SMART" id="SM00871"/>
    </source>
</evidence>
<protein>
    <submittedName>
        <fullName evidence="2">Effector binding domain-containing protein</fullName>
    </submittedName>
</protein>
<dbReference type="AlphaFoldDB" id="A0A7H2BKY5"/>
<dbReference type="Pfam" id="PF14526">
    <property type="entry name" value="Cass2"/>
    <property type="match status" value="1"/>
</dbReference>
<organism evidence="2 3">
    <name type="scientific">Rothia amarae</name>
    <dbReference type="NCBI Taxonomy" id="169480"/>
    <lineage>
        <taxon>Bacteria</taxon>
        <taxon>Bacillati</taxon>
        <taxon>Actinomycetota</taxon>
        <taxon>Actinomycetes</taxon>
        <taxon>Micrococcales</taxon>
        <taxon>Micrococcaceae</taxon>
        <taxon>Rothia</taxon>
    </lineage>
</organism>
<dbReference type="PANTHER" id="PTHR36444">
    <property type="entry name" value="TRANSCRIPTIONAL REGULATOR PROTEIN YOBU-RELATED"/>
    <property type="match status" value="1"/>
</dbReference>
<sequence length="160" mass="17242">METALIEYGTFLVAGKTIQATPQSDFAQVWQDLFTQLSPEQVQACEKLQAVGVMMPDADDTGFTYTAGFMVKGIAEVSALGLTGVVVPAAMYATVLVQGAVPDCIKPGFEYLHSEFIPAKGAEPTGVNLEVYGPGNRESEDYRMYLWSAVSGLEVQPHRA</sequence>
<evidence type="ECO:0000313" key="2">
    <source>
        <dbReference type="EMBL" id="QNV40331.1"/>
    </source>
</evidence>
<name>A0A7H2BKY5_9MICC</name>
<accession>A0A7H2BKY5</accession>
<dbReference type="PANTHER" id="PTHR36444:SF2">
    <property type="entry name" value="TRANSCRIPTIONAL REGULATOR PROTEIN YOBU-RELATED"/>
    <property type="match status" value="1"/>
</dbReference>
<dbReference type="RefSeq" id="WP_145176426.1">
    <property type="nucleotide sequence ID" value="NZ_CP061538.1"/>
</dbReference>
<reference evidence="2 3" key="1">
    <citation type="submission" date="2020-09" db="EMBL/GenBank/DDBJ databases">
        <title>Investigation of environmental microbe.</title>
        <authorList>
            <person name="Ou Y."/>
            <person name="Kang Q."/>
        </authorList>
    </citation>
    <scope>NUCLEOTIDE SEQUENCE [LARGE SCALE GENOMIC DNA]</scope>
    <source>
        <strain evidence="2 3">KJZ-9</strain>
    </source>
</reference>
<feature type="domain" description="AraC effector-binding" evidence="1">
    <location>
        <begin position="1"/>
        <end position="151"/>
    </location>
</feature>
<dbReference type="InterPro" id="IPR053182">
    <property type="entry name" value="YobU-like_regulator"/>
</dbReference>
<dbReference type="KEGG" id="rama:IDM48_02550"/>